<keyword evidence="5" id="KW-1185">Reference proteome</keyword>
<name>A0A5D2GYV5_GOSDA</name>
<sequence length="124" mass="14298">MTFSLQFTLAVDSALACCYELLESIGISCDEIAHTSDSLALSELSLKFLRPLRSGDKFFVKARIFNSSGARLYFEYFIFKMPNEEPIMEAKATVVWLDKSYRPAHIHPEFRSKFVQFLRCKEPN</sequence>
<dbReference type="PANTHER" id="PTHR31793">
    <property type="entry name" value="4-HYDROXYBENZOYL-COA THIOESTERASE FAMILY MEMBER"/>
    <property type="match status" value="1"/>
</dbReference>
<comment type="similarity">
    <text evidence="1">Belongs to the 4-hydroxybenzoyl-CoA thioesterase family.</text>
</comment>
<keyword evidence="3" id="KW-0732">Signal</keyword>
<dbReference type="InterPro" id="IPR029069">
    <property type="entry name" value="HotDog_dom_sf"/>
</dbReference>
<reference evidence="4 5" key="1">
    <citation type="submission" date="2019-06" db="EMBL/GenBank/DDBJ databases">
        <title>WGS assembly of Gossypium darwinii.</title>
        <authorList>
            <person name="Chen Z.J."/>
            <person name="Sreedasyam A."/>
            <person name="Ando A."/>
            <person name="Song Q."/>
            <person name="De L."/>
            <person name="Hulse-Kemp A."/>
            <person name="Ding M."/>
            <person name="Ye W."/>
            <person name="Kirkbride R."/>
            <person name="Jenkins J."/>
            <person name="Plott C."/>
            <person name="Lovell J."/>
            <person name="Lin Y.-M."/>
            <person name="Vaughn R."/>
            <person name="Liu B."/>
            <person name="Li W."/>
            <person name="Simpson S."/>
            <person name="Scheffler B."/>
            <person name="Saski C."/>
            <person name="Grover C."/>
            <person name="Hu G."/>
            <person name="Conover J."/>
            <person name="Carlson J."/>
            <person name="Shu S."/>
            <person name="Boston L."/>
            <person name="Williams M."/>
            <person name="Peterson D."/>
            <person name="Mcgee K."/>
            <person name="Jones D."/>
            <person name="Wendel J."/>
            <person name="Stelly D."/>
            <person name="Grimwood J."/>
            <person name="Schmutz J."/>
        </authorList>
    </citation>
    <scope>NUCLEOTIDE SEQUENCE [LARGE SCALE GENOMIC DNA]</scope>
    <source>
        <strain evidence="4">1808015.09</strain>
    </source>
</reference>
<accession>A0A5D2GYV5</accession>
<dbReference type="Proteomes" id="UP000323506">
    <property type="component" value="Chromosome A04"/>
</dbReference>
<dbReference type="Pfam" id="PF13279">
    <property type="entry name" value="4HBT_2"/>
    <property type="match status" value="1"/>
</dbReference>
<evidence type="ECO:0000256" key="2">
    <source>
        <dbReference type="ARBA" id="ARBA00022801"/>
    </source>
</evidence>
<gene>
    <name evidence="4" type="ORF">ES288_A04G133000v1</name>
</gene>
<evidence type="ECO:0000313" key="5">
    <source>
        <dbReference type="Proteomes" id="UP000323506"/>
    </source>
</evidence>
<proteinExistence type="inferred from homology"/>
<evidence type="ECO:0000313" key="4">
    <source>
        <dbReference type="EMBL" id="TYH22489.1"/>
    </source>
</evidence>
<dbReference type="SUPFAM" id="SSF54637">
    <property type="entry name" value="Thioesterase/thiol ester dehydrase-isomerase"/>
    <property type="match status" value="1"/>
</dbReference>
<dbReference type="InterPro" id="IPR050563">
    <property type="entry name" value="4-hydroxybenzoyl-CoA_TE"/>
</dbReference>
<dbReference type="GO" id="GO:0009507">
    <property type="term" value="C:chloroplast"/>
    <property type="evidence" value="ECO:0007669"/>
    <property type="project" value="TreeGrafter"/>
</dbReference>
<evidence type="ECO:0000256" key="1">
    <source>
        <dbReference type="ARBA" id="ARBA00005953"/>
    </source>
</evidence>
<dbReference type="AlphaFoldDB" id="A0A5D2GYV5"/>
<dbReference type="Gene3D" id="3.10.129.10">
    <property type="entry name" value="Hotdog Thioesterase"/>
    <property type="match status" value="1"/>
</dbReference>
<protein>
    <submittedName>
        <fullName evidence="4">Uncharacterized protein</fullName>
    </submittedName>
</protein>
<dbReference type="PANTHER" id="PTHR31793:SF27">
    <property type="entry name" value="NOVEL THIOESTERASE SUPERFAMILY DOMAIN AND SAPOSIN A-TYPE DOMAIN CONTAINING PROTEIN (0610012H03RIK)"/>
    <property type="match status" value="1"/>
</dbReference>
<feature type="signal peptide" evidence="3">
    <location>
        <begin position="1"/>
        <end position="16"/>
    </location>
</feature>
<organism evidence="4 5">
    <name type="scientific">Gossypium darwinii</name>
    <name type="common">Darwin's cotton</name>
    <name type="synonym">Gossypium barbadense var. darwinii</name>
    <dbReference type="NCBI Taxonomy" id="34276"/>
    <lineage>
        <taxon>Eukaryota</taxon>
        <taxon>Viridiplantae</taxon>
        <taxon>Streptophyta</taxon>
        <taxon>Embryophyta</taxon>
        <taxon>Tracheophyta</taxon>
        <taxon>Spermatophyta</taxon>
        <taxon>Magnoliopsida</taxon>
        <taxon>eudicotyledons</taxon>
        <taxon>Gunneridae</taxon>
        <taxon>Pentapetalae</taxon>
        <taxon>rosids</taxon>
        <taxon>malvids</taxon>
        <taxon>Malvales</taxon>
        <taxon>Malvaceae</taxon>
        <taxon>Malvoideae</taxon>
        <taxon>Gossypium</taxon>
    </lineage>
</organism>
<feature type="chain" id="PRO_5022676119" evidence="3">
    <location>
        <begin position="17"/>
        <end position="124"/>
    </location>
</feature>
<keyword evidence="2" id="KW-0378">Hydrolase</keyword>
<dbReference type="GO" id="GO:0016297">
    <property type="term" value="F:fatty acyl-[ACP] hydrolase activity"/>
    <property type="evidence" value="ECO:0007669"/>
    <property type="project" value="TreeGrafter"/>
</dbReference>
<evidence type="ECO:0000256" key="3">
    <source>
        <dbReference type="SAM" id="SignalP"/>
    </source>
</evidence>
<dbReference type="CDD" id="cd00586">
    <property type="entry name" value="4HBT"/>
    <property type="match status" value="1"/>
</dbReference>
<dbReference type="EMBL" id="CM017691">
    <property type="protein sequence ID" value="TYH22489.1"/>
    <property type="molecule type" value="Genomic_DNA"/>
</dbReference>